<name>A0A6A5SDT1_9PLEO</name>
<evidence type="ECO:0000313" key="2">
    <source>
        <dbReference type="Proteomes" id="UP000800038"/>
    </source>
</evidence>
<reference evidence="1" key="1">
    <citation type="journal article" date="2020" name="Stud. Mycol.">
        <title>101 Dothideomycetes genomes: a test case for predicting lifestyles and emergence of pathogens.</title>
        <authorList>
            <person name="Haridas S."/>
            <person name="Albert R."/>
            <person name="Binder M."/>
            <person name="Bloem J."/>
            <person name="Labutti K."/>
            <person name="Salamov A."/>
            <person name="Andreopoulos B."/>
            <person name="Baker S."/>
            <person name="Barry K."/>
            <person name="Bills G."/>
            <person name="Bluhm B."/>
            <person name="Cannon C."/>
            <person name="Castanera R."/>
            <person name="Culley D."/>
            <person name="Daum C."/>
            <person name="Ezra D."/>
            <person name="Gonzalez J."/>
            <person name="Henrissat B."/>
            <person name="Kuo A."/>
            <person name="Liang C."/>
            <person name="Lipzen A."/>
            <person name="Lutzoni F."/>
            <person name="Magnuson J."/>
            <person name="Mondo S."/>
            <person name="Nolan M."/>
            <person name="Ohm R."/>
            <person name="Pangilinan J."/>
            <person name="Park H.-J."/>
            <person name="Ramirez L."/>
            <person name="Alfaro M."/>
            <person name="Sun H."/>
            <person name="Tritt A."/>
            <person name="Yoshinaga Y."/>
            <person name="Zwiers L.-H."/>
            <person name="Turgeon B."/>
            <person name="Goodwin S."/>
            <person name="Spatafora J."/>
            <person name="Crous P."/>
            <person name="Grigoriev I."/>
        </authorList>
    </citation>
    <scope>NUCLEOTIDE SEQUENCE</scope>
    <source>
        <strain evidence="1">CBS 161.51</strain>
    </source>
</reference>
<dbReference type="Proteomes" id="UP000800038">
    <property type="component" value="Unassembled WGS sequence"/>
</dbReference>
<dbReference type="EMBL" id="ML976113">
    <property type="protein sequence ID" value="KAF1938163.1"/>
    <property type="molecule type" value="Genomic_DNA"/>
</dbReference>
<gene>
    <name evidence="1" type="ORF">EJ02DRAFT_458126</name>
</gene>
<evidence type="ECO:0000313" key="1">
    <source>
        <dbReference type="EMBL" id="KAF1938163.1"/>
    </source>
</evidence>
<accession>A0A6A5SDT1</accession>
<protein>
    <submittedName>
        <fullName evidence="1">Uncharacterized protein</fullName>
    </submittedName>
</protein>
<keyword evidence="2" id="KW-1185">Reference proteome</keyword>
<proteinExistence type="predicted"/>
<organism evidence="1 2">
    <name type="scientific">Clathrospora elynae</name>
    <dbReference type="NCBI Taxonomy" id="706981"/>
    <lineage>
        <taxon>Eukaryota</taxon>
        <taxon>Fungi</taxon>
        <taxon>Dikarya</taxon>
        <taxon>Ascomycota</taxon>
        <taxon>Pezizomycotina</taxon>
        <taxon>Dothideomycetes</taxon>
        <taxon>Pleosporomycetidae</taxon>
        <taxon>Pleosporales</taxon>
        <taxon>Diademaceae</taxon>
        <taxon>Clathrospora</taxon>
    </lineage>
</organism>
<sequence>MSLDSFAVPKLQKDGSNLRHWQQAFELYANSIGAASILAGLSRLPPSPQIDEPEPWDSSMAKKGLSRADAIRQRADYEEERRKVLDITKVALQEHKAEVTEWNRLDSLLQLAILKTTDQALYQSLPQDTLVAQVNAIKRQYQEQGINEECSSWAEFMKLRSGIARLESFDMKLPAKCYVYQFLLAIAESYPEFAKDRRHNIHENRNLTI</sequence>
<dbReference type="AlphaFoldDB" id="A0A6A5SDT1"/>